<accession>A0A7H2BDP2</accession>
<keyword evidence="1" id="KW-1133">Transmembrane helix</keyword>
<reference evidence="2 3" key="1">
    <citation type="submission" date="2020-09" db="EMBL/GenBank/DDBJ databases">
        <title>Investigation of environmental microbes.</title>
        <authorList>
            <person name="Ou Y."/>
            <person name="Kang Q."/>
        </authorList>
    </citation>
    <scope>NUCLEOTIDE SEQUENCE [LARGE SCALE GENOMIC DNA]</scope>
    <source>
        <strain evidence="2 3">KJZ-14</strain>
    </source>
</reference>
<name>A0A7H2BDP2_9MICC</name>
<dbReference type="RefSeq" id="WP_168615080.1">
    <property type="nucleotide sequence ID" value="NZ_BAAAOX010000009.1"/>
</dbReference>
<dbReference type="EMBL" id="CP061539">
    <property type="protein sequence ID" value="QNV37788.1"/>
    <property type="molecule type" value="Genomic_DNA"/>
</dbReference>
<keyword evidence="1" id="KW-0472">Membrane</keyword>
<evidence type="ECO:0000313" key="3">
    <source>
        <dbReference type="Proteomes" id="UP000516404"/>
    </source>
</evidence>
<sequence length="49" mass="5244">MSSAKPSGIKSIFTLAAFILIPLAIGFVGSMLTADNNRIRVHDVPLCEK</sequence>
<dbReference type="GeneID" id="96622654"/>
<organism evidence="2 3">
    <name type="scientific">Rothia terrae</name>
    <dbReference type="NCBI Taxonomy" id="396015"/>
    <lineage>
        <taxon>Bacteria</taxon>
        <taxon>Bacillati</taxon>
        <taxon>Actinomycetota</taxon>
        <taxon>Actinomycetes</taxon>
        <taxon>Micrococcales</taxon>
        <taxon>Micrococcaceae</taxon>
        <taxon>Rothia</taxon>
    </lineage>
</organism>
<keyword evidence="3" id="KW-1185">Reference proteome</keyword>
<dbReference type="AlphaFoldDB" id="A0A7H2BDP2"/>
<feature type="transmembrane region" description="Helical" evidence="1">
    <location>
        <begin position="12"/>
        <end position="32"/>
    </location>
</feature>
<protein>
    <submittedName>
        <fullName evidence="2">Uncharacterized protein</fullName>
    </submittedName>
</protein>
<gene>
    <name evidence="2" type="ORF">IDM49_00260</name>
</gene>
<keyword evidence="1" id="KW-0812">Transmembrane</keyword>
<dbReference type="KEGG" id="rter:IDM49_00260"/>
<dbReference type="Proteomes" id="UP000516404">
    <property type="component" value="Chromosome"/>
</dbReference>
<evidence type="ECO:0000256" key="1">
    <source>
        <dbReference type="SAM" id="Phobius"/>
    </source>
</evidence>
<proteinExistence type="predicted"/>
<evidence type="ECO:0000313" key="2">
    <source>
        <dbReference type="EMBL" id="QNV37788.1"/>
    </source>
</evidence>